<organism evidence="1 2">
    <name type="scientific">Candidatus Magnetobacterium bavaricum</name>
    <dbReference type="NCBI Taxonomy" id="29290"/>
    <lineage>
        <taxon>Bacteria</taxon>
        <taxon>Pseudomonadati</taxon>
        <taxon>Nitrospirota</taxon>
        <taxon>Thermodesulfovibrionia</taxon>
        <taxon>Thermodesulfovibrionales</taxon>
        <taxon>Candidatus Magnetobacteriaceae</taxon>
        <taxon>Candidatus Magnetobacterium</taxon>
    </lineage>
</organism>
<gene>
    <name evidence="1" type="ORF">MBAV_000827</name>
</gene>
<comment type="caution">
    <text evidence="1">The sequence shown here is derived from an EMBL/GenBank/DDBJ whole genome shotgun (WGS) entry which is preliminary data.</text>
</comment>
<dbReference type="EMBL" id="LACI01000374">
    <property type="protein sequence ID" value="KJU86982.1"/>
    <property type="molecule type" value="Genomic_DNA"/>
</dbReference>
<evidence type="ECO:0000313" key="1">
    <source>
        <dbReference type="EMBL" id="KJU86982.1"/>
    </source>
</evidence>
<sequence length="85" mass="9513">MSDGYKKAEVVLTLTKDLLIASKVDISKLYTLHAEIPFDNKKAADVNVCDHFERIALKLIDFLSTQYDSLAGINQSPEESQTPKK</sequence>
<dbReference type="AlphaFoldDB" id="A0A0F3GYR5"/>
<name>A0A0F3GYR5_9BACT</name>
<dbReference type="Proteomes" id="UP000033423">
    <property type="component" value="Unassembled WGS sequence"/>
</dbReference>
<accession>A0A0F3GYR5</accession>
<reference evidence="1 2" key="1">
    <citation type="submission" date="2015-02" db="EMBL/GenBank/DDBJ databases">
        <title>Single-cell genomics of uncultivated deep-branching MTB reveals a conserved set of magnetosome genes.</title>
        <authorList>
            <person name="Kolinko S."/>
            <person name="Richter M."/>
            <person name="Glockner F.O."/>
            <person name="Brachmann A."/>
            <person name="Schuler D."/>
        </authorList>
    </citation>
    <scope>NUCLEOTIDE SEQUENCE [LARGE SCALE GENOMIC DNA]</scope>
    <source>
        <strain evidence="1">TM-1</strain>
    </source>
</reference>
<protein>
    <submittedName>
        <fullName evidence="1">Uncharacterized protein</fullName>
    </submittedName>
</protein>
<keyword evidence="2" id="KW-1185">Reference proteome</keyword>
<proteinExistence type="predicted"/>
<evidence type="ECO:0000313" key="2">
    <source>
        <dbReference type="Proteomes" id="UP000033423"/>
    </source>
</evidence>